<dbReference type="RefSeq" id="WP_225903806.1">
    <property type="nucleotide sequence ID" value="NZ_AP023368.1"/>
</dbReference>
<dbReference type="InterPro" id="IPR015168">
    <property type="entry name" value="SsuA/THI5"/>
</dbReference>
<dbReference type="GO" id="GO:0009228">
    <property type="term" value="P:thiamine biosynthetic process"/>
    <property type="evidence" value="ECO:0007669"/>
    <property type="project" value="InterPro"/>
</dbReference>
<feature type="signal peptide" evidence="2">
    <location>
        <begin position="1"/>
        <end position="25"/>
    </location>
</feature>
<accession>A0A7I8DIH3</accession>
<dbReference type="EMBL" id="AP023368">
    <property type="protein sequence ID" value="BCJ98239.1"/>
    <property type="molecule type" value="Genomic_DNA"/>
</dbReference>
<dbReference type="PROSITE" id="PS51257">
    <property type="entry name" value="PROKAR_LIPOPROTEIN"/>
    <property type="match status" value="1"/>
</dbReference>
<feature type="domain" description="Solute-binding protein family 3/N-terminal" evidence="3">
    <location>
        <begin position="71"/>
        <end position="296"/>
    </location>
</feature>
<keyword evidence="5" id="KW-1185">Reference proteome</keyword>
<dbReference type="InterPro" id="IPR027939">
    <property type="entry name" value="NMT1/THI5"/>
</dbReference>
<dbReference type="PANTHER" id="PTHR31528:SF3">
    <property type="entry name" value="THIAMINE BIOSYNTHESIS PROTEIN HI_0357-RELATED"/>
    <property type="match status" value="1"/>
</dbReference>
<dbReference type="KEGG" id="acht:bsdcttw_12800"/>
<reference evidence="4 5" key="2">
    <citation type="submission" date="2020-08" db="EMBL/GenBank/DDBJ databases">
        <authorList>
            <person name="Ueki A."/>
            <person name="Tonouchi A."/>
        </authorList>
    </citation>
    <scope>NUCLEOTIDE SEQUENCE [LARGE SCALE GENOMIC DNA]</scope>
    <source>
        <strain evidence="4 5">CTTW</strain>
    </source>
</reference>
<dbReference type="AlphaFoldDB" id="A0A7I8DIH3"/>
<organism evidence="4 5">
    <name type="scientific">Anaerocolumna chitinilytica</name>
    <dbReference type="NCBI Taxonomy" id="1727145"/>
    <lineage>
        <taxon>Bacteria</taxon>
        <taxon>Bacillati</taxon>
        <taxon>Bacillota</taxon>
        <taxon>Clostridia</taxon>
        <taxon>Lachnospirales</taxon>
        <taxon>Lachnospiraceae</taxon>
        <taxon>Anaerocolumna</taxon>
    </lineage>
</organism>
<sequence length="350" mass="38321">MKIFRRQALLTMLLSILLTSSLLLTACQSTKNGDESKNAAPSGTNTDSTDTKATEKPSENTATPTPEALGSLTFGILPAESAIPIILAKEKGFFEAEGLSVTIQSFSAPTDRNVAVQAKELDGVIGDVMTEAAFYENGLKLKITSDINEDFKILSSPGSGITDMKGLKGKKVSLVKNFILEYIMDKFAEENDFTYDIVEIPSFSGRSEALMSNQIDGVVFTEPQASMLVAQGAHLLGSSKEAGIKGGTLLFTEEAISEKPDSIRAFYRAYNKAVEYMNTTKSSEFVSILTNYQFPEAIGTYLDNLKKAYQPAGVIKQEQFDDIIKWSKNKGQITKEYTYEDLTDFSFLPQ</sequence>
<feature type="region of interest" description="Disordered" evidence="1">
    <location>
        <begin position="31"/>
        <end position="67"/>
    </location>
</feature>
<dbReference type="PANTHER" id="PTHR31528">
    <property type="entry name" value="4-AMINO-5-HYDROXYMETHYL-2-METHYLPYRIMIDINE PHOSPHATE SYNTHASE THI11-RELATED"/>
    <property type="match status" value="1"/>
</dbReference>
<feature type="compositionally biased region" description="Basic and acidic residues" evidence="1">
    <location>
        <begin position="49"/>
        <end position="58"/>
    </location>
</feature>
<evidence type="ECO:0000313" key="4">
    <source>
        <dbReference type="EMBL" id="BCJ98239.1"/>
    </source>
</evidence>
<evidence type="ECO:0000256" key="1">
    <source>
        <dbReference type="SAM" id="MobiDB-lite"/>
    </source>
</evidence>
<feature type="chain" id="PRO_5038766324" evidence="2">
    <location>
        <begin position="26"/>
        <end position="350"/>
    </location>
</feature>
<name>A0A7I8DIH3_9FIRM</name>
<proteinExistence type="predicted"/>
<dbReference type="SUPFAM" id="SSF53850">
    <property type="entry name" value="Periplasmic binding protein-like II"/>
    <property type="match status" value="1"/>
</dbReference>
<evidence type="ECO:0000313" key="5">
    <source>
        <dbReference type="Proteomes" id="UP000515703"/>
    </source>
</evidence>
<dbReference type="Proteomes" id="UP000515703">
    <property type="component" value="Chromosome"/>
</dbReference>
<protein>
    <submittedName>
        <fullName evidence="4">ABC transporter substrate-binding protein</fullName>
    </submittedName>
</protein>
<feature type="compositionally biased region" description="Polar residues" evidence="1">
    <location>
        <begin position="39"/>
        <end position="48"/>
    </location>
</feature>
<dbReference type="Pfam" id="PF09084">
    <property type="entry name" value="NMT1"/>
    <property type="match status" value="1"/>
</dbReference>
<evidence type="ECO:0000256" key="2">
    <source>
        <dbReference type="SAM" id="SignalP"/>
    </source>
</evidence>
<dbReference type="Gene3D" id="3.40.190.10">
    <property type="entry name" value="Periplasmic binding protein-like II"/>
    <property type="match status" value="2"/>
</dbReference>
<keyword evidence="2" id="KW-0732">Signal</keyword>
<dbReference type="InterPro" id="IPR001638">
    <property type="entry name" value="Solute-binding_3/MltF_N"/>
</dbReference>
<reference evidence="4 5" key="1">
    <citation type="submission" date="2020-08" db="EMBL/GenBank/DDBJ databases">
        <title>Draft genome sequencing of an Anaerocolumna strain isolated from anoxic soil subjected to BSD treatment.</title>
        <authorList>
            <person name="Uek A."/>
            <person name="Tonouchi A."/>
        </authorList>
    </citation>
    <scope>NUCLEOTIDE SEQUENCE [LARGE SCALE GENOMIC DNA]</scope>
    <source>
        <strain evidence="4 5">CTTW</strain>
    </source>
</reference>
<gene>
    <name evidence="4" type="ORF">bsdcttw_12800</name>
</gene>
<dbReference type="SMART" id="SM00062">
    <property type="entry name" value="PBPb"/>
    <property type="match status" value="1"/>
</dbReference>
<evidence type="ECO:0000259" key="3">
    <source>
        <dbReference type="SMART" id="SM00062"/>
    </source>
</evidence>